<organism evidence="1 2">
    <name type="scientific">Chaetomium fimeti</name>
    <dbReference type="NCBI Taxonomy" id="1854472"/>
    <lineage>
        <taxon>Eukaryota</taxon>
        <taxon>Fungi</taxon>
        <taxon>Dikarya</taxon>
        <taxon>Ascomycota</taxon>
        <taxon>Pezizomycotina</taxon>
        <taxon>Sordariomycetes</taxon>
        <taxon>Sordariomycetidae</taxon>
        <taxon>Sordariales</taxon>
        <taxon>Chaetomiaceae</taxon>
        <taxon>Chaetomium</taxon>
    </lineage>
</organism>
<dbReference type="SUPFAM" id="SSF53335">
    <property type="entry name" value="S-adenosyl-L-methionine-dependent methyltransferases"/>
    <property type="match status" value="1"/>
</dbReference>
<dbReference type="RefSeq" id="XP_062656086.1">
    <property type="nucleotide sequence ID" value="XM_062804548.1"/>
</dbReference>
<dbReference type="EMBL" id="JAUEPN010000007">
    <property type="protein sequence ID" value="KAK3292572.1"/>
    <property type="molecule type" value="Genomic_DNA"/>
</dbReference>
<protein>
    <submittedName>
        <fullName evidence="1">Uncharacterized protein</fullName>
    </submittedName>
</protein>
<dbReference type="GeneID" id="87841496"/>
<name>A0AAE0H9X3_9PEZI</name>
<evidence type="ECO:0000313" key="1">
    <source>
        <dbReference type="EMBL" id="KAK3292572.1"/>
    </source>
</evidence>
<proteinExistence type="predicted"/>
<dbReference type="Proteomes" id="UP001278766">
    <property type="component" value="Unassembled WGS sequence"/>
</dbReference>
<keyword evidence="2" id="KW-1185">Reference proteome</keyword>
<gene>
    <name evidence="1" type="ORF">B0H64DRAFT_407086</name>
</gene>
<evidence type="ECO:0000313" key="2">
    <source>
        <dbReference type="Proteomes" id="UP001278766"/>
    </source>
</evidence>
<comment type="caution">
    <text evidence="1">The sequence shown here is derived from an EMBL/GenBank/DDBJ whole genome shotgun (WGS) entry which is preliminary data.</text>
</comment>
<dbReference type="Gene3D" id="3.40.50.150">
    <property type="entry name" value="Vaccinia Virus protein VP39"/>
    <property type="match status" value="1"/>
</dbReference>
<reference evidence="1" key="2">
    <citation type="submission" date="2023-06" db="EMBL/GenBank/DDBJ databases">
        <authorList>
            <consortium name="Lawrence Berkeley National Laboratory"/>
            <person name="Haridas S."/>
            <person name="Hensen N."/>
            <person name="Bonometti L."/>
            <person name="Westerberg I."/>
            <person name="Brannstrom I.O."/>
            <person name="Guillou S."/>
            <person name="Cros-Aarteil S."/>
            <person name="Calhoun S."/>
            <person name="Kuo A."/>
            <person name="Mondo S."/>
            <person name="Pangilinan J."/>
            <person name="Riley R."/>
            <person name="Labutti K."/>
            <person name="Andreopoulos B."/>
            <person name="Lipzen A."/>
            <person name="Chen C."/>
            <person name="Yanf M."/>
            <person name="Daum C."/>
            <person name="Ng V."/>
            <person name="Clum A."/>
            <person name="Steindorff A."/>
            <person name="Ohm R."/>
            <person name="Martin F."/>
            <person name="Silar P."/>
            <person name="Natvig D."/>
            <person name="Lalanne C."/>
            <person name="Gautier V."/>
            <person name="Ament-Velasquez S.L."/>
            <person name="Kruys A."/>
            <person name="Hutchinson M.I."/>
            <person name="Powell A.J."/>
            <person name="Barry K."/>
            <person name="Miller A.N."/>
            <person name="Grigoriev I.V."/>
            <person name="Debuchy R."/>
            <person name="Gladieux P."/>
            <person name="Thoren M.H."/>
            <person name="Johannesson H."/>
        </authorList>
    </citation>
    <scope>NUCLEOTIDE SEQUENCE</scope>
    <source>
        <strain evidence="1">CBS 168.71</strain>
    </source>
</reference>
<accession>A0AAE0H9X3</accession>
<reference evidence="1" key="1">
    <citation type="journal article" date="2023" name="Mol. Phylogenet. Evol.">
        <title>Genome-scale phylogeny and comparative genomics of the fungal order Sordariales.</title>
        <authorList>
            <person name="Hensen N."/>
            <person name="Bonometti L."/>
            <person name="Westerberg I."/>
            <person name="Brannstrom I.O."/>
            <person name="Guillou S."/>
            <person name="Cros-Aarteil S."/>
            <person name="Calhoun S."/>
            <person name="Haridas S."/>
            <person name="Kuo A."/>
            <person name="Mondo S."/>
            <person name="Pangilinan J."/>
            <person name="Riley R."/>
            <person name="LaButti K."/>
            <person name="Andreopoulos B."/>
            <person name="Lipzen A."/>
            <person name="Chen C."/>
            <person name="Yan M."/>
            <person name="Daum C."/>
            <person name="Ng V."/>
            <person name="Clum A."/>
            <person name="Steindorff A."/>
            <person name="Ohm R.A."/>
            <person name="Martin F."/>
            <person name="Silar P."/>
            <person name="Natvig D.O."/>
            <person name="Lalanne C."/>
            <person name="Gautier V."/>
            <person name="Ament-Velasquez S.L."/>
            <person name="Kruys A."/>
            <person name="Hutchinson M.I."/>
            <person name="Powell A.J."/>
            <person name="Barry K."/>
            <person name="Miller A.N."/>
            <person name="Grigoriev I.V."/>
            <person name="Debuchy R."/>
            <person name="Gladieux P."/>
            <person name="Hiltunen Thoren M."/>
            <person name="Johannesson H."/>
        </authorList>
    </citation>
    <scope>NUCLEOTIDE SEQUENCE</scope>
    <source>
        <strain evidence="1">CBS 168.71</strain>
    </source>
</reference>
<dbReference type="AlphaFoldDB" id="A0AAE0H9X3"/>
<sequence length="219" mass="23569">MLGVARDRVRGAVPGLDRLMRRRRLEDMPRLRVDEVGAEGVPVVDALDGRVRLVLGDALRGLPPPPPPAAVQPRAGGTGGAGGAVVPAMVAGAPAKYDTIIQTFGLCSVADPVRLLANMAAKVQPDTGQILLVEHGRGSYDWMNKRLDKAAHKHFQKFGCWWNRDIEQIVREAAEEIPGLEVVALKRPLWFQAGTTLLIELKVNSQGGSHVDEKPASTG</sequence>
<dbReference type="InterPro" id="IPR029063">
    <property type="entry name" value="SAM-dependent_MTases_sf"/>
</dbReference>